<comment type="caution">
    <text evidence="11">The sequence shown here is derived from an EMBL/GenBank/DDBJ whole genome shotgun (WGS) entry which is preliminary data.</text>
</comment>
<dbReference type="PANTHER" id="PTHR12468">
    <property type="entry name" value="GPI MANNOSYLTRANSFERASE 2"/>
    <property type="match status" value="1"/>
</dbReference>
<evidence type="ECO:0000256" key="8">
    <source>
        <dbReference type="ARBA" id="ARBA00022989"/>
    </source>
</evidence>
<keyword evidence="4 11" id="KW-0328">Glycosyltransferase</keyword>
<evidence type="ECO:0000256" key="4">
    <source>
        <dbReference type="ARBA" id="ARBA00022676"/>
    </source>
</evidence>
<feature type="transmembrane region" description="Helical" evidence="10">
    <location>
        <begin position="248"/>
        <end position="268"/>
    </location>
</feature>
<evidence type="ECO:0000256" key="1">
    <source>
        <dbReference type="ARBA" id="ARBA00004477"/>
    </source>
</evidence>
<evidence type="ECO:0000256" key="3">
    <source>
        <dbReference type="ARBA" id="ARBA00022502"/>
    </source>
</evidence>
<feature type="transmembrane region" description="Helical" evidence="10">
    <location>
        <begin position="25"/>
        <end position="47"/>
    </location>
</feature>
<reference evidence="11" key="1">
    <citation type="submission" date="2016-10" db="EMBL/GenBank/DDBJ databases">
        <title>Sequence of Gallionella enrichment culture.</title>
        <authorList>
            <person name="Poehlein A."/>
            <person name="Muehling M."/>
            <person name="Daniel R."/>
        </authorList>
    </citation>
    <scope>NUCLEOTIDE SEQUENCE</scope>
</reference>
<keyword evidence="3" id="KW-0337">GPI-anchor biosynthesis</keyword>
<keyword evidence="7" id="KW-0256">Endoplasmic reticulum</keyword>
<organism evidence="11">
    <name type="scientific">mine drainage metagenome</name>
    <dbReference type="NCBI Taxonomy" id="410659"/>
    <lineage>
        <taxon>unclassified sequences</taxon>
        <taxon>metagenomes</taxon>
        <taxon>ecological metagenomes</taxon>
    </lineage>
</organism>
<gene>
    <name evidence="11" type="ORF">GALL_383530</name>
</gene>
<name>A0A1J5Q861_9ZZZZ</name>
<feature type="transmembrane region" description="Helical" evidence="10">
    <location>
        <begin position="333"/>
        <end position="352"/>
    </location>
</feature>
<dbReference type="EMBL" id="MLJW01001140">
    <property type="protein sequence ID" value="OIQ79905.1"/>
    <property type="molecule type" value="Genomic_DNA"/>
</dbReference>
<protein>
    <submittedName>
        <fullName evidence="11">Mannosyltransferase</fullName>
    </submittedName>
</protein>
<feature type="transmembrane region" description="Helical" evidence="10">
    <location>
        <begin position="158"/>
        <end position="180"/>
    </location>
</feature>
<feature type="transmembrane region" description="Helical" evidence="10">
    <location>
        <begin position="304"/>
        <end position="326"/>
    </location>
</feature>
<sequence>MNGLVAAPAPGPSRAVARAWARLPWWGTVLVVYAGARLWSAVVLIGVARHQVATLWTGADPSYLQYAGVMWDASWYRQIAEHGYPATLPVGADGLVQQNAWAFFPLFPFVVRGVMAVTTGPWYVVAPIVATLLGAAAMLVIHRLVVHGAPRAVAAHPGLPLATVLLVSVFPSSVVLQTGYTESLALLLIAGSLTALVRRRYWLTAGLVLALGFTRAVALPMALVVVVHAAVRWRRSRRGEDRLRRADVVGLGGLAVAAAVSGLAWPAICGWVTGVSDAYLQTQGAWRGDRHVAPFVPWGYSAQFWFGGWAPVVLVVVAATVVALVLSRSSRQLGPELMSWSPAYLGYLAAVIEPGTSIFRFALLAFPMATITAGLPPARWRRPLLIGVVVVMAGLQVLWAYQLWRLVPPSGWPP</sequence>
<evidence type="ECO:0000256" key="9">
    <source>
        <dbReference type="ARBA" id="ARBA00023136"/>
    </source>
</evidence>
<evidence type="ECO:0000256" key="7">
    <source>
        <dbReference type="ARBA" id="ARBA00022824"/>
    </source>
</evidence>
<evidence type="ECO:0000256" key="10">
    <source>
        <dbReference type="SAM" id="Phobius"/>
    </source>
</evidence>
<keyword evidence="8 10" id="KW-1133">Transmembrane helix</keyword>
<comment type="pathway">
    <text evidence="2">Glycolipid biosynthesis; glycosylphosphatidylinositol-anchor biosynthesis.</text>
</comment>
<dbReference type="PANTHER" id="PTHR12468:SF2">
    <property type="entry name" value="GPI MANNOSYLTRANSFERASE 2"/>
    <property type="match status" value="1"/>
</dbReference>
<evidence type="ECO:0000313" key="11">
    <source>
        <dbReference type="EMBL" id="OIQ79905.1"/>
    </source>
</evidence>
<accession>A0A1J5Q861</accession>
<dbReference type="UniPathway" id="UPA00196"/>
<evidence type="ECO:0000256" key="2">
    <source>
        <dbReference type="ARBA" id="ARBA00004687"/>
    </source>
</evidence>
<dbReference type="InterPro" id="IPR007315">
    <property type="entry name" value="PIG-V/Gpi18"/>
</dbReference>
<dbReference type="AlphaFoldDB" id="A0A1J5Q861"/>
<feature type="transmembrane region" description="Helical" evidence="10">
    <location>
        <begin position="384"/>
        <end position="404"/>
    </location>
</feature>
<keyword evidence="9 10" id="KW-0472">Membrane</keyword>
<dbReference type="GO" id="GO:0031501">
    <property type="term" value="C:mannosyltransferase complex"/>
    <property type="evidence" value="ECO:0007669"/>
    <property type="project" value="TreeGrafter"/>
</dbReference>
<dbReference type="GO" id="GO:0006506">
    <property type="term" value="P:GPI anchor biosynthetic process"/>
    <property type="evidence" value="ECO:0007669"/>
    <property type="project" value="UniProtKB-UniPathway"/>
</dbReference>
<keyword evidence="6 10" id="KW-0812">Transmembrane</keyword>
<dbReference type="GO" id="GO:0005789">
    <property type="term" value="C:endoplasmic reticulum membrane"/>
    <property type="evidence" value="ECO:0007669"/>
    <property type="project" value="UniProtKB-SubCell"/>
</dbReference>
<feature type="transmembrane region" description="Helical" evidence="10">
    <location>
        <begin position="200"/>
        <end position="227"/>
    </location>
</feature>
<evidence type="ECO:0000256" key="5">
    <source>
        <dbReference type="ARBA" id="ARBA00022679"/>
    </source>
</evidence>
<keyword evidence="5 11" id="KW-0808">Transferase</keyword>
<dbReference type="GO" id="GO:0000009">
    <property type="term" value="F:alpha-1,6-mannosyltransferase activity"/>
    <property type="evidence" value="ECO:0007669"/>
    <property type="project" value="InterPro"/>
</dbReference>
<feature type="transmembrane region" description="Helical" evidence="10">
    <location>
        <begin position="358"/>
        <end position="377"/>
    </location>
</feature>
<feature type="transmembrane region" description="Helical" evidence="10">
    <location>
        <begin position="124"/>
        <end position="146"/>
    </location>
</feature>
<dbReference type="GO" id="GO:0004376">
    <property type="term" value="F:GPI mannosyltransferase activity"/>
    <property type="evidence" value="ECO:0007669"/>
    <property type="project" value="InterPro"/>
</dbReference>
<proteinExistence type="predicted"/>
<comment type="subcellular location">
    <subcellularLocation>
        <location evidence="1">Endoplasmic reticulum membrane</location>
        <topology evidence="1">Multi-pass membrane protein</topology>
    </subcellularLocation>
</comment>
<evidence type="ECO:0000256" key="6">
    <source>
        <dbReference type="ARBA" id="ARBA00022692"/>
    </source>
</evidence>